<dbReference type="RefSeq" id="XP_031865014.1">
    <property type="nucleotide sequence ID" value="XM_032018990.1"/>
</dbReference>
<comment type="caution">
    <text evidence="3">The sequence shown here is derived from an EMBL/GenBank/DDBJ whole genome shotgun (WGS) entry which is preliminary data.</text>
</comment>
<evidence type="ECO:0000256" key="2">
    <source>
        <dbReference type="SAM" id="MobiDB-lite"/>
    </source>
</evidence>
<proteinExistence type="predicted"/>
<dbReference type="Proteomes" id="UP000254866">
    <property type="component" value="Unassembled WGS sequence"/>
</dbReference>
<feature type="coiled-coil region" evidence="1">
    <location>
        <begin position="14"/>
        <end position="41"/>
    </location>
</feature>
<organism evidence="3 4">
    <name type="scientific">Venustampulla echinocandica</name>
    <dbReference type="NCBI Taxonomy" id="2656787"/>
    <lineage>
        <taxon>Eukaryota</taxon>
        <taxon>Fungi</taxon>
        <taxon>Dikarya</taxon>
        <taxon>Ascomycota</taxon>
        <taxon>Pezizomycotina</taxon>
        <taxon>Leotiomycetes</taxon>
        <taxon>Helotiales</taxon>
        <taxon>Pleuroascaceae</taxon>
        <taxon>Venustampulla</taxon>
    </lineage>
</organism>
<gene>
    <name evidence="3" type="ORF">BP5553_10367</name>
</gene>
<keyword evidence="1" id="KW-0175">Coiled coil</keyword>
<dbReference type="AlphaFoldDB" id="A0A370TA06"/>
<dbReference type="STRING" id="2656787.A0A370TA06"/>
<evidence type="ECO:0000313" key="4">
    <source>
        <dbReference type="Proteomes" id="UP000254866"/>
    </source>
</evidence>
<dbReference type="GeneID" id="43603216"/>
<keyword evidence="4" id="KW-1185">Reference proteome</keyword>
<feature type="region of interest" description="Disordered" evidence="2">
    <location>
        <begin position="284"/>
        <end position="308"/>
    </location>
</feature>
<dbReference type="EMBL" id="NPIC01000015">
    <property type="protein sequence ID" value="RDL30489.1"/>
    <property type="molecule type" value="Genomic_DNA"/>
</dbReference>
<name>A0A370TA06_9HELO</name>
<evidence type="ECO:0000313" key="3">
    <source>
        <dbReference type="EMBL" id="RDL30489.1"/>
    </source>
</evidence>
<sequence>MDFKTIFDDVSKGISEQREEMQWLRDEMVEANQELQQSQSSSVRGVSDLVNEQRTIRDLESNDLMQNMHKLIEATMQQQELRFGEVAKISGQLRSAAQSHFAVGASFAHGSEQLAERSSNFGDGLIKSHDTLKTGIQSDFAVASMHTENPKAVTTSIQDETTRITREQVQHLDTEMRTLDNIVDCIQKQNNIALTLPGSGPSPSSSPQSITRLGNDVAEQTDGLRENLPRLNEDAHIPRQLAELRQRVESEYIHTRQTPTCKKYSYPTAVPQTSGRATLMEPMHTGRARDEPSSSSRPRSSGMANSSTSLRELDINTVDNFAIMKGVTLLEKDITSSNALVPLSSLKWPARISALAESNIPPKKRRLRSTVEVSNSLTASSTILGDRERLTIPNISASVGA</sequence>
<evidence type="ECO:0000256" key="1">
    <source>
        <dbReference type="SAM" id="Coils"/>
    </source>
</evidence>
<reference evidence="3 4" key="1">
    <citation type="journal article" date="2018" name="IMA Fungus">
        <title>IMA Genome-F 9: Draft genome sequence of Annulohypoxylon stygium, Aspergillus mulundensis, Berkeleyomyces basicola (syn. Thielaviopsis basicola), Ceratocystis smalleyi, two Cercospora beticola strains, Coleophoma cylindrospora, Fusarium fracticaudum, Phialophora cf. hyalina, and Morchella septimelata.</title>
        <authorList>
            <person name="Wingfield B.D."/>
            <person name="Bills G.F."/>
            <person name="Dong Y."/>
            <person name="Huang W."/>
            <person name="Nel W.J."/>
            <person name="Swalarsk-Parry B.S."/>
            <person name="Vaghefi N."/>
            <person name="Wilken P.M."/>
            <person name="An Z."/>
            <person name="de Beer Z.W."/>
            <person name="De Vos L."/>
            <person name="Chen L."/>
            <person name="Duong T.A."/>
            <person name="Gao Y."/>
            <person name="Hammerbacher A."/>
            <person name="Kikkert J.R."/>
            <person name="Li Y."/>
            <person name="Li H."/>
            <person name="Li K."/>
            <person name="Li Q."/>
            <person name="Liu X."/>
            <person name="Ma X."/>
            <person name="Naidoo K."/>
            <person name="Pethybridge S.J."/>
            <person name="Sun J."/>
            <person name="Steenkamp E.T."/>
            <person name="van der Nest M.A."/>
            <person name="van Wyk S."/>
            <person name="Wingfield M.J."/>
            <person name="Xiong C."/>
            <person name="Yue Q."/>
            <person name="Zhang X."/>
        </authorList>
    </citation>
    <scope>NUCLEOTIDE SEQUENCE [LARGE SCALE GENOMIC DNA]</scope>
    <source>
        <strain evidence="3 4">BP 5553</strain>
    </source>
</reference>
<accession>A0A370TA06</accession>
<protein>
    <submittedName>
        <fullName evidence="3">Uncharacterized protein</fullName>
    </submittedName>
</protein>